<dbReference type="PIRSF" id="PIRSF004553">
    <property type="entry name" value="CHP00095"/>
    <property type="match status" value="1"/>
</dbReference>
<dbReference type="CDD" id="cd02440">
    <property type="entry name" value="AdoMet_MTases"/>
    <property type="match status" value="1"/>
</dbReference>
<dbReference type="InterPro" id="IPR029063">
    <property type="entry name" value="SAM-dependent_MTases_sf"/>
</dbReference>
<keyword evidence="8" id="KW-0949">S-adenosyl-L-methionine</keyword>
<dbReference type="EMBL" id="CP006696">
    <property type="protein sequence ID" value="AIC09418.1"/>
    <property type="molecule type" value="Genomic_DNA"/>
</dbReference>
<evidence type="ECO:0000256" key="6">
    <source>
        <dbReference type="ARBA" id="ARBA00022679"/>
    </source>
</evidence>
<evidence type="ECO:0000256" key="5">
    <source>
        <dbReference type="ARBA" id="ARBA00022603"/>
    </source>
</evidence>
<evidence type="ECO:0000256" key="2">
    <source>
        <dbReference type="ARBA" id="ARBA00005269"/>
    </source>
</evidence>
<evidence type="ECO:0000313" key="9">
    <source>
        <dbReference type="EMBL" id="AIC09418.1"/>
    </source>
</evidence>
<dbReference type="HOGENOM" id="CLU_075826_2_1_6"/>
<proteinExistence type="inferred from homology"/>
<dbReference type="SUPFAM" id="SSF53335">
    <property type="entry name" value="S-adenosyl-L-methionine-dependent methyltransferases"/>
    <property type="match status" value="1"/>
</dbReference>
<dbReference type="Pfam" id="PF03602">
    <property type="entry name" value="Cons_hypoth95"/>
    <property type="match status" value="1"/>
</dbReference>
<organism evidence="9 10">
    <name type="scientific">Xylella fastidiosa subsp. sandyi Ann-1</name>
    <dbReference type="NCBI Taxonomy" id="155920"/>
    <lineage>
        <taxon>Bacteria</taxon>
        <taxon>Pseudomonadati</taxon>
        <taxon>Pseudomonadota</taxon>
        <taxon>Gammaproteobacteria</taxon>
        <taxon>Lysobacterales</taxon>
        <taxon>Lysobacteraceae</taxon>
        <taxon>Xylella</taxon>
    </lineage>
</organism>
<keyword evidence="5 8" id="KW-0489">Methyltransferase</keyword>
<dbReference type="Gene3D" id="3.40.50.150">
    <property type="entry name" value="Vaccinia Virus protein VP39"/>
    <property type="match status" value="1"/>
</dbReference>
<evidence type="ECO:0000256" key="1">
    <source>
        <dbReference type="ARBA" id="ARBA00002649"/>
    </source>
</evidence>
<dbReference type="GO" id="GO:0003676">
    <property type="term" value="F:nucleic acid binding"/>
    <property type="evidence" value="ECO:0007669"/>
    <property type="project" value="InterPro"/>
</dbReference>
<dbReference type="NCBIfam" id="TIGR00095">
    <property type="entry name" value="16S rRNA (guanine(966)-N(2))-methyltransferase RsmD"/>
    <property type="match status" value="1"/>
</dbReference>
<accession>A0A060H1N9</accession>
<evidence type="ECO:0000256" key="8">
    <source>
        <dbReference type="PIRNR" id="PIRNR004553"/>
    </source>
</evidence>
<dbReference type="Proteomes" id="UP000027215">
    <property type="component" value="Chromosome"/>
</dbReference>
<dbReference type="PANTHER" id="PTHR43542:SF1">
    <property type="entry name" value="METHYLTRANSFERASE"/>
    <property type="match status" value="1"/>
</dbReference>
<reference evidence="9 10" key="1">
    <citation type="submission" date="2013-08" db="EMBL/GenBank/DDBJ databases">
        <authorList>
            <person name="Stouthamer R."/>
            <person name="Nunney L."/>
        </authorList>
    </citation>
    <scope>NUCLEOTIDE SEQUENCE [LARGE SCALE GENOMIC DNA]</scope>
    <source>
        <strain evidence="10">ann-1</strain>
    </source>
</reference>
<evidence type="ECO:0000256" key="7">
    <source>
        <dbReference type="ARBA" id="ARBA00048326"/>
    </source>
</evidence>
<keyword evidence="6 8" id="KW-0808">Transferase</keyword>
<dbReference type="PATRIC" id="fig|155920.8.peg.588"/>
<dbReference type="RefSeq" id="WP_020852480.1">
    <property type="nucleotide sequence ID" value="NZ_CP006696.1"/>
</dbReference>
<comment type="function">
    <text evidence="1 8">Specifically methylates the guanine in position 966 of 16S rRNA in the assembled 30S particle.</text>
</comment>
<dbReference type="AlphaFoldDB" id="A0A060H1N9"/>
<evidence type="ECO:0000313" key="10">
    <source>
        <dbReference type="Proteomes" id="UP000027215"/>
    </source>
</evidence>
<dbReference type="PANTHER" id="PTHR43542">
    <property type="entry name" value="METHYLTRANSFERASE"/>
    <property type="match status" value="1"/>
</dbReference>
<sequence length="208" mass="23064">MNHRRVLPVRVCGEGHVRIIGGRWRNTRLRVPELPGLRPTSSRVRETLFNWLMPVLPGAHVLDLFAGSGALGLEAVSRGAARAVLVERHAELVVLLREQVARLGAQDQVEIVQADALQWLQRPVAARFDIIFLDPPFAAGVWETVVVRLAGHVAAAAWLYMESSVDLEPVMLPGWELHRDGRTREVCYALYRYPAVTLPVGSKSVSSV</sequence>
<dbReference type="KEGG" id="xfs:D934_02435"/>
<name>A0A060H1N9_XYLFS</name>
<dbReference type="GO" id="GO:0052913">
    <property type="term" value="F:16S rRNA (guanine(966)-N(2))-methyltransferase activity"/>
    <property type="evidence" value="ECO:0007669"/>
    <property type="project" value="UniProtKB-EC"/>
</dbReference>
<evidence type="ECO:0000256" key="3">
    <source>
        <dbReference type="ARBA" id="ARBA00012141"/>
    </source>
</evidence>
<dbReference type="InterPro" id="IPR002052">
    <property type="entry name" value="DNA_methylase_N6_adenine_CS"/>
</dbReference>
<dbReference type="PROSITE" id="PS00092">
    <property type="entry name" value="N6_MTASE"/>
    <property type="match status" value="1"/>
</dbReference>
<gene>
    <name evidence="9" type="ORF">D934_02435</name>
</gene>
<comment type="similarity">
    <text evidence="2 8">Belongs to the methyltransferase superfamily. RsmD family.</text>
</comment>
<keyword evidence="8" id="KW-0698">rRNA processing</keyword>
<comment type="catalytic activity">
    <reaction evidence="7 8">
        <text>guanosine(966) in 16S rRNA + S-adenosyl-L-methionine = N(2)-methylguanosine(966) in 16S rRNA + S-adenosyl-L-homocysteine + H(+)</text>
        <dbReference type="Rhea" id="RHEA:23548"/>
        <dbReference type="Rhea" id="RHEA-COMP:10211"/>
        <dbReference type="Rhea" id="RHEA-COMP:10212"/>
        <dbReference type="ChEBI" id="CHEBI:15378"/>
        <dbReference type="ChEBI" id="CHEBI:57856"/>
        <dbReference type="ChEBI" id="CHEBI:59789"/>
        <dbReference type="ChEBI" id="CHEBI:74269"/>
        <dbReference type="ChEBI" id="CHEBI:74481"/>
        <dbReference type="EC" id="2.1.1.171"/>
    </reaction>
</comment>
<evidence type="ECO:0000256" key="4">
    <source>
        <dbReference type="ARBA" id="ARBA00013682"/>
    </source>
</evidence>
<dbReference type="InterPro" id="IPR004398">
    <property type="entry name" value="RNA_MeTrfase_RsmD"/>
</dbReference>
<dbReference type="EC" id="2.1.1.171" evidence="3 8"/>
<protein>
    <recommendedName>
        <fullName evidence="4 8">Ribosomal RNA small subunit methyltransferase D</fullName>
        <ecNumber evidence="3 8">2.1.1.171</ecNumber>
    </recommendedName>
</protein>